<evidence type="ECO:0008006" key="4">
    <source>
        <dbReference type="Google" id="ProtNLM"/>
    </source>
</evidence>
<dbReference type="STRING" id="237018.SAMN04489723_101436"/>
<gene>
    <name evidence="2" type="ORF">SAMN04489723_101436</name>
</gene>
<dbReference type="EMBL" id="FOKK01000001">
    <property type="protein sequence ID" value="SFA81105.1"/>
    <property type="molecule type" value="Genomic_DNA"/>
</dbReference>
<sequence>MKRSNLVILIAVGISTLAFSSCATSEKTEEKANSDVLVSNAALDSNEVANALPFTIEFVEQNYGAKAALPSLQSYASAMNQAGELFIAGGRRQGLHTFNPAPANNFVKDSANNFLFIIDPVAGDQWSFDVNQLGDELSAPLQSTNLQSYHDEASDYMYIVGGYGWKADGSNMVTFGTVIRFKLEDVSAAIKSGASASSIKSMMQIGKDDRLAITGGELFMMNGSFYLVFGQKFDGQYRAFGGTDFTQEYSNQFRVFRLDPQTLKVTAYGATPNSGADQPFHRRDGNILESIDPATGMENITALGGVFRPGIIGGYDYPIYISSPSGVAMDSTIHQRFSQYECPVITVYNETAQDTSVYHTMFGGISMYYYSQTPEQRAAFDTVTAQGRNDGLPFIADISTFQKSSSGTYQEFIQSNPIPGNRLLGSSISFIGNRSLEAALMAFDNGVIRLSNVPTGERILAGYIYGGIEAQYPFPSIPNQGTWVSNTVFAVYVTNSPAGAIPASFGKKARNGAPLTRLPH</sequence>
<dbReference type="PROSITE" id="PS51257">
    <property type="entry name" value="PROKAR_LIPOPROTEIN"/>
    <property type="match status" value="1"/>
</dbReference>
<dbReference type="Proteomes" id="UP000198790">
    <property type="component" value="Unassembled WGS sequence"/>
</dbReference>
<proteinExistence type="predicted"/>
<feature type="signal peptide" evidence="1">
    <location>
        <begin position="1"/>
        <end position="23"/>
    </location>
</feature>
<dbReference type="OrthoDB" id="5526825at2"/>
<protein>
    <recommendedName>
        <fullName evidence="4">DUF4374 domain-containing protein</fullName>
    </recommendedName>
</protein>
<keyword evidence="1" id="KW-0732">Signal</keyword>
<reference evidence="2 3" key="1">
    <citation type="submission" date="2016-10" db="EMBL/GenBank/DDBJ databases">
        <authorList>
            <person name="de Groot N.N."/>
        </authorList>
    </citation>
    <scope>NUCLEOTIDE SEQUENCE [LARGE SCALE GENOMIC DNA]</scope>
    <source>
        <strain evidence="2 3">DSM 23399</strain>
    </source>
</reference>
<evidence type="ECO:0000256" key="1">
    <source>
        <dbReference type="SAM" id="SignalP"/>
    </source>
</evidence>
<name>A0A1I0VXF0_9BACT</name>
<feature type="chain" id="PRO_5011635050" description="DUF4374 domain-containing protein" evidence="1">
    <location>
        <begin position="24"/>
        <end position="520"/>
    </location>
</feature>
<dbReference type="RefSeq" id="WP_092894522.1">
    <property type="nucleotide sequence ID" value="NZ_FOKK01000001.1"/>
</dbReference>
<evidence type="ECO:0000313" key="3">
    <source>
        <dbReference type="Proteomes" id="UP000198790"/>
    </source>
</evidence>
<keyword evidence="3" id="KW-1185">Reference proteome</keyword>
<organism evidence="2 3">
    <name type="scientific">Algoriphagus aquimarinus</name>
    <dbReference type="NCBI Taxonomy" id="237018"/>
    <lineage>
        <taxon>Bacteria</taxon>
        <taxon>Pseudomonadati</taxon>
        <taxon>Bacteroidota</taxon>
        <taxon>Cytophagia</taxon>
        <taxon>Cytophagales</taxon>
        <taxon>Cyclobacteriaceae</taxon>
        <taxon>Algoriphagus</taxon>
    </lineage>
</organism>
<dbReference type="AlphaFoldDB" id="A0A1I0VXF0"/>
<accession>A0A1I0VXF0</accession>
<evidence type="ECO:0000313" key="2">
    <source>
        <dbReference type="EMBL" id="SFA81105.1"/>
    </source>
</evidence>